<dbReference type="EMBL" id="BDQM01000006">
    <property type="protein sequence ID" value="GAW95538.1"/>
    <property type="molecule type" value="Genomic_DNA"/>
</dbReference>
<dbReference type="Proteomes" id="UP000197068">
    <property type="component" value="Unassembled WGS sequence"/>
</dbReference>
<dbReference type="PANTHER" id="PTHR12526:SF627">
    <property type="entry name" value="D-RHAMNOSYLTRANSFERASE WBPZ"/>
    <property type="match status" value="1"/>
</dbReference>
<feature type="domain" description="Glycosyl transferase family 1" evidence="1">
    <location>
        <begin position="183"/>
        <end position="335"/>
    </location>
</feature>
<organism evidence="2 3">
    <name type="scientific">Colwellia marinimaniae</name>
    <dbReference type="NCBI Taxonomy" id="1513592"/>
    <lineage>
        <taxon>Bacteria</taxon>
        <taxon>Pseudomonadati</taxon>
        <taxon>Pseudomonadota</taxon>
        <taxon>Gammaproteobacteria</taxon>
        <taxon>Alteromonadales</taxon>
        <taxon>Colwelliaceae</taxon>
        <taxon>Colwellia</taxon>
    </lineage>
</organism>
<name>A0ABQ0MT54_9GAMM</name>
<dbReference type="CDD" id="cd03801">
    <property type="entry name" value="GT4_PimA-like"/>
    <property type="match status" value="1"/>
</dbReference>
<keyword evidence="3" id="KW-1185">Reference proteome</keyword>
<dbReference type="GO" id="GO:0016740">
    <property type="term" value="F:transferase activity"/>
    <property type="evidence" value="ECO:0007669"/>
    <property type="project" value="UniProtKB-KW"/>
</dbReference>
<gene>
    <name evidence="2" type="primary">lpcC_1</name>
    <name evidence="2" type="ORF">MTCD1_01141</name>
</gene>
<evidence type="ECO:0000259" key="1">
    <source>
        <dbReference type="Pfam" id="PF00534"/>
    </source>
</evidence>
<evidence type="ECO:0000313" key="2">
    <source>
        <dbReference type="EMBL" id="GAW95538.1"/>
    </source>
</evidence>
<dbReference type="Pfam" id="PF00534">
    <property type="entry name" value="Glycos_transf_1"/>
    <property type="match status" value="1"/>
</dbReference>
<dbReference type="PANTHER" id="PTHR12526">
    <property type="entry name" value="GLYCOSYLTRANSFERASE"/>
    <property type="match status" value="1"/>
</dbReference>
<comment type="caution">
    <text evidence="2">The sequence shown here is derived from an EMBL/GenBank/DDBJ whole genome shotgun (WGS) entry which is preliminary data.</text>
</comment>
<protein>
    <submittedName>
        <fullName evidence="2">Glycosyl transferase family 1</fullName>
        <ecNumber evidence="2">2.-.-.-</ecNumber>
    </submittedName>
</protein>
<dbReference type="Gene3D" id="3.40.50.2000">
    <property type="entry name" value="Glycogen Phosphorylase B"/>
    <property type="match status" value="2"/>
</dbReference>
<accession>A0ABQ0MT54</accession>
<dbReference type="EC" id="2.-.-.-" evidence="2"/>
<keyword evidence="2" id="KW-0808">Transferase</keyword>
<sequence length="370" mass="41797">MINVAYVAVAPFISGSERCLQLILTHCQTVDISPILITPHSSPMKQWAKDNNIIHYSCDLSPFSIKSSLRWLLTQFKFYKILKKNKINVIHSNQIWSYQVIAPIAQLLKIKRVCHFRDPINSGSKWWLKEPLTVAICISKHIRAEYEAIFSKGHAKKVTTLIDPVSFHPPLLAAERKAYKIIAKQKMNIDEKLFTFAFIGQIAPIKGLLELIVFLAKLPNKDWQLIVAGKDPSIEQTYINLCTDKVAELKLEKHVKFIGFVDDTRDFYHAVDIITMFSIEEPLGLIPLEAAVHYTPTIATNVGGLPETIIDGKTGWLVDVNNEADVIEKLTSAMSANLFDYGTAARTWVESVSLPEVHCQALKKLYIDNL</sequence>
<reference evidence="2 3" key="1">
    <citation type="submission" date="2017-06" db="EMBL/GenBank/DDBJ databases">
        <title>Whole Genome Sequences of Colwellia marinimaniae MTCD1.</title>
        <authorList>
            <person name="Kusumoto H."/>
            <person name="Inoue M."/>
            <person name="Tanikawa K."/>
            <person name="Maeji H."/>
            <person name="Cameron J.H."/>
            <person name="Bartlett D.H."/>
        </authorList>
    </citation>
    <scope>NUCLEOTIDE SEQUENCE [LARGE SCALE GENOMIC DNA]</scope>
    <source>
        <strain evidence="2 3">MTCD1</strain>
    </source>
</reference>
<evidence type="ECO:0000313" key="3">
    <source>
        <dbReference type="Proteomes" id="UP000197068"/>
    </source>
</evidence>
<proteinExistence type="predicted"/>
<dbReference type="RefSeq" id="WP_057183440.1">
    <property type="nucleotide sequence ID" value="NZ_BDQM01000006.1"/>
</dbReference>
<dbReference type="SUPFAM" id="SSF53756">
    <property type="entry name" value="UDP-Glycosyltransferase/glycogen phosphorylase"/>
    <property type="match status" value="1"/>
</dbReference>
<dbReference type="InterPro" id="IPR001296">
    <property type="entry name" value="Glyco_trans_1"/>
</dbReference>